<keyword evidence="1" id="KW-0436">Ligase</keyword>
<evidence type="ECO:0000256" key="1">
    <source>
        <dbReference type="ARBA" id="ARBA00022598"/>
    </source>
</evidence>
<dbReference type="HAMAP" id="MF_02111">
    <property type="entry name" value="Pup_ligase"/>
    <property type="match status" value="1"/>
</dbReference>
<accession>A0A6J6EE91</accession>
<dbReference type="InterPro" id="IPR022279">
    <property type="entry name" value="Pup_ligase"/>
</dbReference>
<name>A0A6J6EE91_9ZZZZ</name>
<dbReference type="GO" id="GO:0019941">
    <property type="term" value="P:modification-dependent protein catabolic process"/>
    <property type="evidence" value="ECO:0007669"/>
    <property type="project" value="InterPro"/>
</dbReference>
<dbReference type="NCBIfam" id="TIGR03686">
    <property type="entry name" value="pupylate_PafA"/>
    <property type="match status" value="1"/>
</dbReference>
<reference evidence="7" key="1">
    <citation type="submission" date="2020-05" db="EMBL/GenBank/DDBJ databases">
        <authorList>
            <person name="Chiriac C."/>
            <person name="Salcher M."/>
            <person name="Ghai R."/>
            <person name="Kavagutti S V."/>
        </authorList>
    </citation>
    <scope>NUCLEOTIDE SEQUENCE</scope>
</reference>
<dbReference type="InterPro" id="IPR004347">
    <property type="entry name" value="Pup_ligase/deamidase"/>
</dbReference>
<keyword evidence="4" id="KW-0833">Ubl conjugation pathway</keyword>
<evidence type="ECO:0000256" key="5">
    <source>
        <dbReference type="ARBA" id="ARBA00022840"/>
    </source>
</evidence>
<proteinExistence type="inferred from homology"/>
<evidence type="ECO:0000256" key="4">
    <source>
        <dbReference type="ARBA" id="ARBA00022786"/>
    </source>
</evidence>
<dbReference type="GO" id="GO:0070490">
    <property type="term" value="P:protein pupylation"/>
    <property type="evidence" value="ECO:0007669"/>
    <property type="project" value="TreeGrafter"/>
</dbReference>
<evidence type="ECO:0000256" key="3">
    <source>
        <dbReference type="ARBA" id="ARBA00022741"/>
    </source>
</evidence>
<sequence>MITRRIMGIETEYGVTCVVDGQRRLSPDEVARYLFRRVVAWGRSSNVFLPNGGRLYLDVGSHPEYATAECDNLMDLILQDQAGDRIVEELVIEAENRLNLEGVKGEIHLFKNNIDSVGNSYGCHENFSISRKHNFESVVESMIPFLITRQIFCGSGKWVGSGKTNSFHISQRAEHMWESISSATTRSRPIINSRDEPHADPEEYRRLHVIVGDSNMSETTTVLKVATTELFLRVAESGKINDRFTIENPIRSIRDISSDRTFKKKIRLTSGREVTALQLQNEMYECVMDLEGLDELLNQPLYRYALDLWRRTLDALEQDDFKDVDKEIDWMIKEKFLHQYQSKNHLSDGDAKMSLLDISYHNIRKDRGLFYILEKSGLAKTLVKPLEVTNSTQYPPKTTRAALRGKFIQIAQEKRRDFTVDWVNMKINDQHQKSVACKDPFLAVDERVEKLIEAL</sequence>
<dbReference type="Pfam" id="PF03136">
    <property type="entry name" value="Pup_ligase"/>
    <property type="match status" value="1"/>
</dbReference>
<keyword evidence="3" id="KW-0547">Nucleotide-binding</keyword>
<evidence type="ECO:0000256" key="2">
    <source>
        <dbReference type="ARBA" id="ARBA00022723"/>
    </source>
</evidence>
<dbReference type="GO" id="GO:0016879">
    <property type="term" value="F:ligase activity, forming carbon-nitrogen bonds"/>
    <property type="evidence" value="ECO:0007669"/>
    <property type="project" value="InterPro"/>
</dbReference>
<evidence type="ECO:0000256" key="6">
    <source>
        <dbReference type="ARBA" id="ARBA00022842"/>
    </source>
</evidence>
<dbReference type="AlphaFoldDB" id="A0A6J6EE91"/>
<dbReference type="GO" id="GO:0046872">
    <property type="term" value="F:metal ion binding"/>
    <property type="evidence" value="ECO:0007669"/>
    <property type="project" value="UniProtKB-KW"/>
</dbReference>
<dbReference type="EMBL" id="CAEZTU010000007">
    <property type="protein sequence ID" value="CAB4571438.1"/>
    <property type="molecule type" value="Genomic_DNA"/>
</dbReference>
<organism evidence="7">
    <name type="scientific">freshwater metagenome</name>
    <dbReference type="NCBI Taxonomy" id="449393"/>
    <lineage>
        <taxon>unclassified sequences</taxon>
        <taxon>metagenomes</taxon>
        <taxon>ecological metagenomes</taxon>
    </lineage>
</organism>
<protein>
    <submittedName>
        <fullName evidence="7">Unannotated protein</fullName>
    </submittedName>
</protein>
<dbReference type="PANTHER" id="PTHR42307:SF3">
    <property type="entry name" value="PUP--PROTEIN LIGASE"/>
    <property type="match status" value="1"/>
</dbReference>
<dbReference type="GO" id="GO:0010498">
    <property type="term" value="P:proteasomal protein catabolic process"/>
    <property type="evidence" value="ECO:0007669"/>
    <property type="project" value="InterPro"/>
</dbReference>
<evidence type="ECO:0000313" key="7">
    <source>
        <dbReference type="EMBL" id="CAB4571438.1"/>
    </source>
</evidence>
<dbReference type="PANTHER" id="PTHR42307">
    <property type="entry name" value="PUP DEAMIDASE/DEPUPYLASE"/>
    <property type="match status" value="1"/>
</dbReference>
<keyword evidence="2" id="KW-0479">Metal-binding</keyword>
<keyword evidence="6" id="KW-0460">Magnesium</keyword>
<dbReference type="GO" id="GO:0005524">
    <property type="term" value="F:ATP binding"/>
    <property type="evidence" value="ECO:0007669"/>
    <property type="project" value="UniProtKB-KW"/>
</dbReference>
<gene>
    <name evidence="7" type="ORF">UFOPK1740_00266</name>
</gene>
<keyword evidence="5" id="KW-0067">ATP-binding</keyword>